<gene>
    <name evidence="3" type="primary">LOC105041865</name>
</gene>
<protein>
    <submittedName>
        <fullName evidence="3">Chitin elicitor-binding protein-like</fullName>
    </submittedName>
</protein>
<dbReference type="InParanoid" id="A0A6I9R3H2"/>
<accession>A0A6I9R3H2</accession>
<dbReference type="Proteomes" id="UP000504607">
    <property type="component" value="Chromosome 3"/>
</dbReference>
<dbReference type="OrthoDB" id="2107166at2759"/>
<feature type="domain" description="LysM" evidence="1">
    <location>
        <begin position="70"/>
        <end position="117"/>
    </location>
</feature>
<dbReference type="Pfam" id="PF01476">
    <property type="entry name" value="LysM"/>
    <property type="match status" value="1"/>
</dbReference>
<keyword evidence="2" id="KW-1185">Reference proteome</keyword>
<reference evidence="3" key="1">
    <citation type="submission" date="2025-08" db="UniProtKB">
        <authorList>
            <consortium name="RefSeq"/>
        </authorList>
    </citation>
    <scope>IDENTIFICATION</scope>
</reference>
<evidence type="ECO:0000313" key="2">
    <source>
        <dbReference type="Proteomes" id="UP000504607"/>
    </source>
</evidence>
<dbReference type="Gene3D" id="3.10.350.10">
    <property type="entry name" value="LysM domain"/>
    <property type="match status" value="1"/>
</dbReference>
<dbReference type="RefSeq" id="XP_010917229.1">
    <property type="nucleotide sequence ID" value="XM_010918927.1"/>
</dbReference>
<sequence length="158" mass="17976">MHAKPSSIACPYYHHLHCHQVPFQVHSLLGDNGLPRSTHSSATAHANSTICVHFPYFCSNSTGVFACNHPIYKVKMDDGLDTIAHNIFNRFITYKDVTMANKISNPNKIEVRQKLWISLSYNCDPMDGATMVRYDHMVVARSLVKRIVVEFRNEQGQK</sequence>
<dbReference type="InterPro" id="IPR036779">
    <property type="entry name" value="LysM_dom_sf"/>
</dbReference>
<dbReference type="PROSITE" id="PS51782">
    <property type="entry name" value="LYSM"/>
    <property type="match status" value="1"/>
</dbReference>
<dbReference type="InterPro" id="IPR018392">
    <property type="entry name" value="LysM"/>
</dbReference>
<dbReference type="CDD" id="cd00118">
    <property type="entry name" value="LysM"/>
    <property type="match status" value="1"/>
</dbReference>
<evidence type="ECO:0000313" key="3">
    <source>
        <dbReference type="RefSeq" id="XP_010917229.1"/>
    </source>
</evidence>
<dbReference type="AlphaFoldDB" id="A0A6I9R3H2"/>
<organism evidence="2 3">
    <name type="scientific">Elaeis guineensis var. tenera</name>
    <name type="common">Oil palm</name>
    <dbReference type="NCBI Taxonomy" id="51953"/>
    <lineage>
        <taxon>Eukaryota</taxon>
        <taxon>Viridiplantae</taxon>
        <taxon>Streptophyta</taxon>
        <taxon>Embryophyta</taxon>
        <taxon>Tracheophyta</taxon>
        <taxon>Spermatophyta</taxon>
        <taxon>Magnoliopsida</taxon>
        <taxon>Liliopsida</taxon>
        <taxon>Arecaceae</taxon>
        <taxon>Arecoideae</taxon>
        <taxon>Cocoseae</taxon>
        <taxon>Elaeidinae</taxon>
        <taxon>Elaeis</taxon>
    </lineage>
</organism>
<name>A0A6I9R3H2_ELAGV</name>
<evidence type="ECO:0000259" key="1">
    <source>
        <dbReference type="PROSITE" id="PS51782"/>
    </source>
</evidence>
<proteinExistence type="predicted"/>